<protein>
    <submittedName>
        <fullName evidence="1">Uncharacterized protein</fullName>
    </submittedName>
</protein>
<name>A0A0F9QSP9_9ZZZZ</name>
<gene>
    <name evidence="1" type="ORF">LCGC14_0682380</name>
</gene>
<accession>A0A0F9QSP9</accession>
<evidence type="ECO:0000313" key="1">
    <source>
        <dbReference type="EMBL" id="KKN45489.1"/>
    </source>
</evidence>
<dbReference type="AlphaFoldDB" id="A0A0F9QSP9"/>
<dbReference type="EMBL" id="LAZR01001386">
    <property type="protein sequence ID" value="KKN45489.1"/>
    <property type="molecule type" value="Genomic_DNA"/>
</dbReference>
<organism evidence="1">
    <name type="scientific">marine sediment metagenome</name>
    <dbReference type="NCBI Taxonomy" id="412755"/>
    <lineage>
        <taxon>unclassified sequences</taxon>
        <taxon>metagenomes</taxon>
        <taxon>ecological metagenomes</taxon>
    </lineage>
</organism>
<sequence length="77" mass="9264">MNLRDDMITLHIAGYNNRIDWRVINRRDIVEIIPEREDNYGNRTIVITARWQHRNKIKVRETGDEILKLMDEGDSTR</sequence>
<reference evidence="1" key="1">
    <citation type="journal article" date="2015" name="Nature">
        <title>Complex archaea that bridge the gap between prokaryotes and eukaryotes.</title>
        <authorList>
            <person name="Spang A."/>
            <person name="Saw J.H."/>
            <person name="Jorgensen S.L."/>
            <person name="Zaremba-Niedzwiedzka K."/>
            <person name="Martijn J."/>
            <person name="Lind A.E."/>
            <person name="van Eijk R."/>
            <person name="Schleper C."/>
            <person name="Guy L."/>
            <person name="Ettema T.J."/>
        </authorList>
    </citation>
    <scope>NUCLEOTIDE SEQUENCE</scope>
</reference>
<proteinExistence type="predicted"/>
<comment type="caution">
    <text evidence="1">The sequence shown here is derived from an EMBL/GenBank/DDBJ whole genome shotgun (WGS) entry which is preliminary data.</text>
</comment>